<keyword evidence="3" id="KW-1185">Reference proteome</keyword>
<dbReference type="InterPro" id="IPR032857">
    <property type="entry name" value="ALKBH4"/>
</dbReference>
<dbReference type="Pfam" id="PF13532">
    <property type="entry name" value="2OG-FeII_Oxy_2"/>
    <property type="match status" value="1"/>
</dbReference>
<dbReference type="Proteomes" id="UP001161064">
    <property type="component" value="Unassembled WGS sequence"/>
</dbReference>
<organism evidence="2 3">
    <name type="scientific">Candidatus Phycosocius spiralis</name>
    <dbReference type="NCBI Taxonomy" id="2815099"/>
    <lineage>
        <taxon>Bacteria</taxon>
        <taxon>Pseudomonadati</taxon>
        <taxon>Pseudomonadota</taxon>
        <taxon>Alphaproteobacteria</taxon>
        <taxon>Caulobacterales</taxon>
        <taxon>Caulobacterales incertae sedis</taxon>
        <taxon>Candidatus Phycosocius</taxon>
    </lineage>
</organism>
<reference evidence="2" key="1">
    <citation type="submission" date="2021-05" db="EMBL/GenBank/DDBJ databases">
        <authorList>
            <person name="Tanabe Y."/>
        </authorList>
    </citation>
    <scope>NUCLEOTIDE SEQUENCE</scope>
    <source>
        <strain evidence="2">BOTRYCO-1</strain>
    </source>
</reference>
<dbReference type="Gene3D" id="2.60.120.590">
    <property type="entry name" value="Alpha-ketoglutarate-dependent dioxygenase AlkB-like"/>
    <property type="match status" value="1"/>
</dbReference>
<feature type="domain" description="Fe2OG dioxygenase" evidence="1">
    <location>
        <begin position="89"/>
        <end position="191"/>
    </location>
</feature>
<dbReference type="PROSITE" id="PS51471">
    <property type="entry name" value="FE2OG_OXY"/>
    <property type="match status" value="1"/>
</dbReference>
<reference evidence="2" key="2">
    <citation type="journal article" date="2023" name="ISME Commun">
        <title>Characterization of a bloom-associated alphaproteobacterial lineage, 'Candidatus Phycosocius': insights into freshwater algal-bacterial interactions.</title>
        <authorList>
            <person name="Tanabe Y."/>
            <person name="Yamaguchi H."/>
            <person name="Yoshida M."/>
            <person name="Kai A."/>
            <person name="Okazaki Y."/>
        </authorList>
    </citation>
    <scope>NUCLEOTIDE SEQUENCE</scope>
    <source>
        <strain evidence="2">BOTRYCO-1</strain>
    </source>
</reference>
<dbReference type="EMBL" id="BPFZ01000003">
    <property type="protein sequence ID" value="GIU66488.1"/>
    <property type="molecule type" value="Genomic_DNA"/>
</dbReference>
<evidence type="ECO:0000313" key="3">
    <source>
        <dbReference type="Proteomes" id="UP001161064"/>
    </source>
</evidence>
<dbReference type="InterPro" id="IPR037151">
    <property type="entry name" value="AlkB-like_sf"/>
</dbReference>
<protein>
    <submittedName>
        <fullName evidence="2">Alpha-ketoglutarate-dependent dioxygenase AlkB</fullName>
    </submittedName>
</protein>
<name>A0ABQ4PU16_9PROT</name>
<proteinExistence type="predicted"/>
<keyword evidence="2" id="KW-0223">Dioxygenase</keyword>
<dbReference type="PANTHER" id="PTHR12463:SF1">
    <property type="entry name" value="2-OXOGLUTARATE AND FE-DEPENDENT OXYGENASE FAMILY PROTEIN"/>
    <property type="match status" value="1"/>
</dbReference>
<keyword evidence="2" id="KW-0560">Oxidoreductase</keyword>
<comment type="caution">
    <text evidence="2">The sequence shown here is derived from an EMBL/GenBank/DDBJ whole genome shotgun (WGS) entry which is preliminary data.</text>
</comment>
<dbReference type="GO" id="GO:0051213">
    <property type="term" value="F:dioxygenase activity"/>
    <property type="evidence" value="ECO:0007669"/>
    <property type="project" value="UniProtKB-KW"/>
</dbReference>
<dbReference type="SUPFAM" id="SSF51197">
    <property type="entry name" value="Clavaminate synthase-like"/>
    <property type="match status" value="1"/>
</dbReference>
<evidence type="ECO:0000313" key="2">
    <source>
        <dbReference type="EMBL" id="GIU66488.1"/>
    </source>
</evidence>
<dbReference type="PANTHER" id="PTHR12463">
    <property type="entry name" value="OXYGENASE-RELATED"/>
    <property type="match status" value="1"/>
</dbReference>
<dbReference type="RefSeq" id="WP_284359039.1">
    <property type="nucleotide sequence ID" value="NZ_BPFZ01000003.1"/>
</dbReference>
<sequence length="192" mass="21385">MNDLFEEPDLPLGATYLDAFASVEEAAALQGFVDDQPWLSSLRRRVQHYGWRYNYQKRQGGSEAFIGPLPDLLNSLGQQVGAHFSLPDVFNQAIVNEYEPGQGISAHIDCVRTFDPTVAILSLGSPCTMVFSNPKSGQTRLCRLHPRSLLLLQGEARHGWAHGIPPRKTDKVQGLTLPRSRRISITFRCVQA</sequence>
<evidence type="ECO:0000259" key="1">
    <source>
        <dbReference type="PROSITE" id="PS51471"/>
    </source>
</evidence>
<gene>
    <name evidence="2" type="ORF">PsB1_0642</name>
</gene>
<dbReference type="InterPro" id="IPR005123">
    <property type="entry name" value="Oxoglu/Fe-dep_dioxygenase_dom"/>
</dbReference>
<accession>A0ABQ4PU16</accession>
<dbReference type="InterPro" id="IPR027450">
    <property type="entry name" value="AlkB-like"/>
</dbReference>